<reference evidence="2 3" key="1">
    <citation type="submission" date="2024-10" db="EMBL/GenBank/DDBJ databases">
        <title>The Natural Products Discovery Center: Release of the First 8490 Sequenced Strains for Exploring Actinobacteria Biosynthetic Diversity.</title>
        <authorList>
            <person name="Kalkreuter E."/>
            <person name="Kautsar S.A."/>
            <person name="Yang D."/>
            <person name="Bader C.D."/>
            <person name="Teijaro C.N."/>
            <person name="Fluegel L."/>
            <person name="Davis C.M."/>
            <person name="Simpson J.R."/>
            <person name="Lauterbach L."/>
            <person name="Steele A.D."/>
            <person name="Gui C."/>
            <person name="Meng S."/>
            <person name="Li G."/>
            <person name="Viehrig K."/>
            <person name="Ye F."/>
            <person name="Su P."/>
            <person name="Kiefer A.F."/>
            <person name="Nichols A."/>
            <person name="Cepeda A.J."/>
            <person name="Yan W."/>
            <person name="Fan B."/>
            <person name="Jiang Y."/>
            <person name="Adhikari A."/>
            <person name="Zheng C.-J."/>
            <person name="Schuster L."/>
            <person name="Cowan T.M."/>
            <person name="Smanski M.J."/>
            <person name="Chevrette M.G."/>
            <person name="De Carvalho L.P.S."/>
            <person name="Shen B."/>
        </authorList>
    </citation>
    <scope>NUCLEOTIDE SEQUENCE [LARGE SCALE GENOMIC DNA]</scope>
    <source>
        <strain evidence="2 3">NPDC021253</strain>
    </source>
</reference>
<evidence type="ECO:0000256" key="1">
    <source>
        <dbReference type="SAM" id="MobiDB-lite"/>
    </source>
</evidence>
<dbReference type="EMBL" id="JBIRPU010000039">
    <property type="protein sequence ID" value="MFI0796984.1"/>
    <property type="molecule type" value="Genomic_DNA"/>
</dbReference>
<organism evidence="2 3">
    <name type="scientific">Micromonospora rubida</name>
    <dbReference type="NCBI Taxonomy" id="2697657"/>
    <lineage>
        <taxon>Bacteria</taxon>
        <taxon>Bacillati</taxon>
        <taxon>Actinomycetota</taxon>
        <taxon>Actinomycetes</taxon>
        <taxon>Micromonosporales</taxon>
        <taxon>Micromonosporaceae</taxon>
        <taxon>Micromonospora</taxon>
    </lineage>
</organism>
<protein>
    <submittedName>
        <fullName evidence="2">Uncharacterized protein</fullName>
    </submittedName>
</protein>
<feature type="region of interest" description="Disordered" evidence="1">
    <location>
        <begin position="63"/>
        <end position="92"/>
    </location>
</feature>
<name>A0ABW7STD4_9ACTN</name>
<dbReference type="RefSeq" id="WP_396685586.1">
    <property type="nucleotide sequence ID" value="NZ_JBIRPU010000039.1"/>
</dbReference>
<comment type="caution">
    <text evidence="2">The sequence shown here is derived from an EMBL/GenBank/DDBJ whole genome shotgun (WGS) entry which is preliminary data.</text>
</comment>
<evidence type="ECO:0000313" key="2">
    <source>
        <dbReference type="EMBL" id="MFI0796984.1"/>
    </source>
</evidence>
<evidence type="ECO:0000313" key="3">
    <source>
        <dbReference type="Proteomes" id="UP001611075"/>
    </source>
</evidence>
<dbReference type="Proteomes" id="UP001611075">
    <property type="component" value="Unassembled WGS sequence"/>
</dbReference>
<sequence length="92" mass="10374">MKAGDVLHVTRAASPQFVTPIFFRLIRVMSLPTYHGWSWLEGYQLDERGDAVTRRELFVQPAGLRKLSAPSPRKARQPLSRGRREPGASGRS</sequence>
<accession>A0ABW7STD4</accession>
<keyword evidence="3" id="KW-1185">Reference proteome</keyword>
<proteinExistence type="predicted"/>
<gene>
    <name evidence="2" type="ORF">ACH4OY_30515</name>
</gene>